<name>A0A917J643_9SPHI</name>
<keyword evidence="1" id="KW-1133">Transmembrane helix</keyword>
<dbReference type="InterPro" id="IPR025250">
    <property type="entry name" value="DUF4199"/>
</dbReference>
<feature type="transmembrane region" description="Helical" evidence="1">
    <location>
        <begin position="158"/>
        <end position="180"/>
    </location>
</feature>
<organism evidence="2 3">
    <name type="scientific">Mucilaginibacter galii</name>
    <dbReference type="NCBI Taxonomy" id="2005073"/>
    <lineage>
        <taxon>Bacteria</taxon>
        <taxon>Pseudomonadati</taxon>
        <taxon>Bacteroidota</taxon>
        <taxon>Sphingobacteriia</taxon>
        <taxon>Sphingobacteriales</taxon>
        <taxon>Sphingobacteriaceae</taxon>
        <taxon>Mucilaginibacter</taxon>
    </lineage>
</organism>
<keyword evidence="3" id="KW-1185">Reference proteome</keyword>
<sequence length="188" mass="21178">MEDINSAVRKQGALRGVLFGLIMLAIDILKLYYLAYWAKSPINTFIILYPVYYIVLFGIALFFISGLRNKIGRYWTLKQAITGIFILLFVSSVIWNNGLTLFSAKINPDVAQKAHVGFVETRRAAMLSQKQPVEKINKEVKNMNENFSAGSHMTVASFFSSLFISIILVFAVSALLGVLFKRERVVSQ</sequence>
<evidence type="ECO:0000313" key="3">
    <source>
        <dbReference type="Proteomes" id="UP000662074"/>
    </source>
</evidence>
<feature type="transmembrane region" description="Helical" evidence="1">
    <location>
        <begin position="45"/>
        <end position="64"/>
    </location>
</feature>
<reference evidence="2" key="1">
    <citation type="journal article" date="2014" name="Int. J. Syst. Evol. Microbiol.">
        <title>Complete genome sequence of Corynebacterium casei LMG S-19264T (=DSM 44701T), isolated from a smear-ripened cheese.</title>
        <authorList>
            <consortium name="US DOE Joint Genome Institute (JGI-PGF)"/>
            <person name="Walter F."/>
            <person name="Albersmeier A."/>
            <person name="Kalinowski J."/>
            <person name="Ruckert C."/>
        </authorList>
    </citation>
    <scope>NUCLEOTIDE SEQUENCE</scope>
    <source>
        <strain evidence="2">CCM 8711</strain>
    </source>
</reference>
<evidence type="ECO:0008006" key="4">
    <source>
        <dbReference type="Google" id="ProtNLM"/>
    </source>
</evidence>
<feature type="transmembrane region" description="Helical" evidence="1">
    <location>
        <begin position="12"/>
        <end position="33"/>
    </location>
</feature>
<evidence type="ECO:0000313" key="2">
    <source>
        <dbReference type="EMBL" id="GGI49216.1"/>
    </source>
</evidence>
<comment type="caution">
    <text evidence="2">The sequence shown here is derived from an EMBL/GenBank/DDBJ whole genome shotgun (WGS) entry which is preliminary data.</text>
</comment>
<dbReference type="Pfam" id="PF13858">
    <property type="entry name" value="DUF4199"/>
    <property type="match status" value="1"/>
</dbReference>
<keyword evidence="1" id="KW-0472">Membrane</keyword>
<keyword evidence="1" id="KW-0812">Transmembrane</keyword>
<reference evidence="2" key="2">
    <citation type="submission" date="2020-09" db="EMBL/GenBank/DDBJ databases">
        <authorList>
            <person name="Sun Q."/>
            <person name="Sedlacek I."/>
        </authorList>
    </citation>
    <scope>NUCLEOTIDE SEQUENCE</scope>
    <source>
        <strain evidence="2">CCM 8711</strain>
    </source>
</reference>
<dbReference type="RefSeq" id="WP_188413346.1">
    <property type="nucleotide sequence ID" value="NZ_BMDO01000001.1"/>
</dbReference>
<gene>
    <name evidence="2" type="ORF">GCM10011425_04280</name>
</gene>
<dbReference type="AlphaFoldDB" id="A0A917J643"/>
<dbReference type="Proteomes" id="UP000662074">
    <property type="component" value="Unassembled WGS sequence"/>
</dbReference>
<dbReference type="EMBL" id="BMDO01000001">
    <property type="protein sequence ID" value="GGI49216.1"/>
    <property type="molecule type" value="Genomic_DNA"/>
</dbReference>
<evidence type="ECO:0000256" key="1">
    <source>
        <dbReference type="SAM" id="Phobius"/>
    </source>
</evidence>
<accession>A0A917J643</accession>
<proteinExistence type="predicted"/>
<feature type="transmembrane region" description="Helical" evidence="1">
    <location>
        <begin position="76"/>
        <end position="95"/>
    </location>
</feature>
<protein>
    <recommendedName>
        <fullName evidence="4">DUF4199 domain-containing protein</fullName>
    </recommendedName>
</protein>